<evidence type="ECO:0000256" key="17">
    <source>
        <dbReference type="PROSITE-ProRule" id="PRU00221"/>
    </source>
</evidence>
<feature type="repeat" description="WD" evidence="17">
    <location>
        <begin position="836"/>
        <end position="877"/>
    </location>
</feature>
<evidence type="ECO:0000256" key="16">
    <source>
        <dbReference type="ARBA" id="ARBA00044130"/>
    </source>
</evidence>
<feature type="compositionally biased region" description="Polar residues" evidence="19">
    <location>
        <begin position="473"/>
        <end position="485"/>
    </location>
</feature>
<evidence type="ECO:0000256" key="15">
    <source>
        <dbReference type="ARBA" id="ARBA00033046"/>
    </source>
</evidence>
<feature type="compositionally biased region" description="Polar residues" evidence="19">
    <location>
        <begin position="329"/>
        <end position="338"/>
    </location>
</feature>
<gene>
    <name evidence="21" type="ORF">RND71_043991</name>
</gene>
<evidence type="ECO:0000256" key="4">
    <source>
        <dbReference type="ARBA" id="ARBA00007545"/>
    </source>
</evidence>
<feature type="compositionally biased region" description="Acidic residues" evidence="19">
    <location>
        <begin position="113"/>
        <end position="122"/>
    </location>
</feature>
<proteinExistence type="inferred from homology"/>
<dbReference type="EMBL" id="JAVYJV010000091">
    <property type="protein sequence ID" value="KAK4336783.1"/>
    <property type="molecule type" value="Genomic_DNA"/>
</dbReference>
<evidence type="ECO:0000256" key="14">
    <source>
        <dbReference type="ARBA" id="ARBA00023328"/>
    </source>
</evidence>
<feature type="compositionally biased region" description="Low complexity" evidence="19">
    <location>
        <begin position="562"/>
        <end position="593"/>
    </location>
</feature>
<dbReference type="GO" id="GO:0000776">
    <property type="term" value="C:kinetochore"/>
    <property type="evidence" value="ECO:0007669"/>
    <property type="project" value="UniProtKB-KW"/>
</dbReference>
<dbReference type="Gene3D" id="6.10.250.1650">
    <property type="match status" value="1"/>
</dbReference>
<evidence type="ECO:0000256" key="10">
    <source>
        <dbReference type="ARBA" id="ARBA00023015"/>
    </source>
</evidence>
<dbReference type="InterPro" id="IPR001611">
    <property type="entry name" value="Leu-rich_rpt"/>
</dbReference>
<dbReference type="InterPro" id="IPR019775">
    <property type="entry name" value="WD40_repeat_CS"/>
</dbReference>
<keyword evidence="9" id="KW-0158">Chromosome</keyword>
<comment type="subcellular location">
    <subcellularLocation>
        <location evidence="3">Chromosome</location>
        <location evidence="3">Centromere</location>
        <location evidence="3">Kinetochore</location>
    </subcellularLocation>
    <subcellularLocation>
        <location evidence="2">Chromosome</location>
        <location evidence="2">Telomere</location>
    </subcellularLocation>
    <subcellularLocation>
        <location evidence="1">Nucleus</location>
    </subcellularLocation>
</comment>
<keyword evidence="22" id="KW-1185">Reference proteome</keyword>
<feature type="repeat" description="WD" evidence="17">
    <location>
        <begin position="794"/>
        <end position="835"/>
    </location>
</feature>
<keyword evidence="10" id="KW-0805">Transcription regulation</keyword>
<evidence type="ECO:0000256" key="12">
    <source>
        <dbReference type="ARBA" id="ARBA00023163"/>
    </source>
</evidence>
<feature type="region of interest" description="Disordered" evidence="19">
    <location>
        <begin position="244"/>
        <end position="271"/>
    </location>
</feature>
<evidence type="ECO:0000256" key="3">
    <source>
        <dbReference type="ARBA" id="ARBA00004629"/>
    </source>
</evidence>
<name>A0AAE1QQF4_9SOLA</name>
<feature type="compositionally biased region" description="Low complexity" evidence="19">
    <location>
        <begin position="694"/>
        <end position="728"/>
    </location>
</feature>
<evidence type="ECO:0000256" key="18">
    <source>
        <dbReference type="SAM" id="Coils"/>
    </source>
</evidence>
<dbReference type="GO" id="GO:0000781">
    <property type="term" value="C:chromosome, telomeric region"/>
    <property type="evidence" value="ECO:0007669"/>
    <property type="project" value="UniProtKB-SubCell"/>
</dbReference>
<evidence type="ECO:0000256" key="6">
    <source>
        <dbReference type="ARBA" id="ARBA00022574"/>
    </source>
</evidence>
<keyword evidence="6 17" id="KW-0853">WD repeat</keyword>
<sequence>MKLKSFLSKIQLRKFFSQKKFMHVLLLFVAEFKSECTNLKKRKLEESIDLSVNLNKEETQELENDKNCIKSQNGINKLSSIVNDNSIESTEDKDEESIVTNGKDVKLEKDLSGNEEENDFENESIPSPKLKELTEDEIEIRKKLFERLQNELCSEEMKLLLLKKIQHSQLKENLAQQQSQLQNKQVNSNLVNQNLKNHVHLSRPLNIQQQQQINPQHLLANNLNNLSQLRNQSRNSLINSQMNRSGQLNFSGQNATNGKTLNNLGRNSPHLQVNNNLLRRNSANNSINNNVSNLVLGLSNQLNQRNNSSCPSPNLNNANNKCPTPTPSTPHQSFTPNQQDLVSPAQQQAAAKLALKKQIEKTLLQIPNPKPLTQDIHFIPNAQNQEFIYYYGLETVVDFLTNTTTSGNTIPVSTQNGTNVIANENKPPTEPFLCVQCGTDFTPTWKYKTSPSADKRKMLEKKKTKQIKEEKPLTSTENNEINGNSDLEDLEENDKPDVICEGCVSQNNKKQLKAEHTQRLKAAFTTASQQEKEFEIKLAAMMATAQSTVTPPPSTPPPSKEQQLQQLVQQQQQQQQLRSLNSQRTQQSNQQQQALSKTSKNSNQRSNEHVNTSSNHNNNANINKAANLNNNNNPFAQLSQLGLNINNLTNLANLGGLSGLANLAQLGGLGGLGMAGMNSATALAAAQLLQQQVQQQQQHSSSSSRQQQTSSKNISNHQNNSHSSLNNRSNHHNHDNSNQQQKLSGLAAQQQLLQQVQLQQLLQQIHQIPLPQQQQLLQLISQNPANISLLAGSLSNFGALVWDIKFSPHGYYFASCGHDRTARLWATDNYQPLRLFAGHISDVDCLQIHPNSNYVATGSSDRSVRLWDVLNGQCVRYYTGHKSKIFVLQFTNCGKFLVSAGQDKAILFWHLGHGYLVAHLTGHHDTIFTMSFSRDGNILATAGNDDCINLWDANKLLDELDSEELNISQFPVVKTNSNDILLGSYRTKSTNILTLHFTRRNLLLASGIIH</sequence>
<dbReference type="Pfam" id="PF16563">
    <property type="entry name" value="P66_CC"/>
    <property type="match status" value="1"/>
</dbReference>
<evidence type="ECO:0000256" key="1">
    <source>
        <dbReference type="ARBA" id="ARBA00004123"/>
    </source>
</evidence>
<feature type="compositionally biased region" description="Low complexity" evidence="19">
    <location>
        <begin position="305"/>
        <end position="323"/>
    </location>
</feature>
<keyword evidence="13" id="KW-0539">Nucleus</keyword>
<feature type="repeat" description="WD" evidence="17">
    <location>
        <begin position="878"/>
        <end position="911"/>
    </location>
</feature>
<dbReference type="PROSITE" id="PS00678">
    <property type="entry name" value="WD_REPEATS_1"/>
    <property type="match status" value="1"/>
</dbReference>
<dbReference type="SUPFAM" id="SSF50978">
    <property type="entry name" value="WD40 repeat-like"/>
    <property type="match status" value="1"/>
</dbReference>
<keyword evidence="7" id="KW-0677">Repeat</keyword>
<feature type="coiled-coil region" evidence="18">
    <location>
        <begin position="131"/>
        <end position="187"/>
    </location>
</feature>
<evidence type="ECO:0000313" key="22">
    <source>
        <dbReference type="Proteomes" id="UP001291623"/>
    </source>
</evidence>
<accession>A0AAE1QQF4</accession>
<evidence type="ECO:0000256" key="5">
    <source>
        <dbReference type="ARBA" id="ARBA00015536"/>
    </source>
</evidence>
<feature type="domain" description="Transcriptional repressor p66 coiled-coil MBD2-interaction" evidence="20">
    <location>
        <begin position="137"/>
        <end position="177"/>
    </location>
</feature>
<feature type="region of interest" description="Disordered" evidence="19">
    <location>
        <begin position="694"/>
        <end position="744"/>
    </location>
</feature>
<evidence type="ECO:0000256" key="8">
    <source>
        <dbReference type="ARBA" id="ARBA00022838"/>
    </source>
</evidence>
<protein>
    <recommendedName>
        <fullName evidence="5">Leucine-rich repeat and WD repeat-containing protein 1</fullName>
    </recommendedName>
    <alternativeName>
        <fullName evidence="15">Origin recognition complex-associated protein</fullName>
    </alternativeName>
    <alternativeName>
        <fullName evidence="16">Transcription initiation factor TFIID subunit 5</fullName>
    </alternativeName>
</protein>
<feature type="compositionally biased region" description="Pro residues" evidence="19">
    <location>
        <begin position="550"/>
        <end position="559"/>
    </location>
</feature>
<feature type="region of interest" description="Disordered" evidence="19">
    <location>
        <begin position="545"/>
        <end position="628"/>
    </location>
</feature>
<feature type="compositionally biased region" description="Low complexity" evidence="19">
    <location>
        <begin position="609"/>
        <end position="628"/>
    </location>
</feature>
<reference evidence="21" key="1">
    <citation type="submission" date="2023-12" db="EMBL/GenBank/DDBJ databases">
        <title>Genome assembly of Anisodus tanguticus.</title>
        <authorList>
            <person name="Wang Y.-J."/>
        </authorList>
    </citation>
    <scope>NUCLEOTIDE SEQUENCE</scope>
    <source>
        <strain evidence="21">KB-2021</strain>
        <tissue evidence="21">Leaf</tissue>
    </source>
</reference>
<evidence type="ECO:0000256" key="11">
    <source>
        <dbReference type="ARBA" id="ARBA00023054"/>
    </source>
</evidence>
<evidence type="ECO:0000256" key="2">
    <source>
        <dbReference type="ARBA" id="ARBA00004574"/>
    </source>
</evidence>
<feature type="region of interest" description="Disordered" evidence="19">
    <location>
        <begin position="449"/>
        <end position="491"/>
    </location>
</feature>
<dbReference type="InterPro" id="IPR040386">
    <property type="entry name" value="P66"/>
</dbReference>
<evidence type="ECO:0000256" key="19">
    <source>
        <dbReference type="SAM" id="MobiDB-lite"/>
    </source>
</evidence>
<comment type="caution">
    <text evidence="21">The sequence shown here is derived from an EMBL/GenBank/DDBJ whole genome shotgun (WGS) entry which is preliminary data.</text>
</comment>
<dbReference type="InterPro" id="IPR015943">
    <property type="entry name" value="WD40/YVTN_repeat-like_dom_sf"/>
</dbReference>
<evidence type="ECO:0000256" key="7">
    <source>
        <dbReference type="ARBA" id="ARBA00022737"/>
    </source>
</evidence>
<dbReference type="InterPro" id="IPR001680">
    <property type="entry name" value="WD40_rpt"/>
</dbReference>
<dbReference type="SMART" id="SM00320">
    <property type="entry name" value="WD40"/>
    <property type="match status" value="4"/>
</dbReference>
<evidence type="ECO:0000313" key="21">
    <source>
        <dbReference type="EMBL" id="KAK4336783.1"/>
    </source>
</evidence>
<keyword evidence="14" id="KW-0137">Centromere</keyword>
<dbReference type="Gene3D" id="2.130.10.10">
    <property type="entry name" value="YVTN repeat-like/Quinoprotein amine dehydrogenase"/>
    <property type="match status" value="2"/>
</dbReference>
<evidence type="ECO:0000256" key="13">
    <source>
        <dbReference type="ARBA" id="ARBA00023242"/>
    </source>
</evidence>
<comment type="similarity">
    <text evidence="4">Belongs to the LRWD1 family.</text>
</comment>
<feature type="compositionally biased region" description="Polar residues" evidence="19">
    <location>
        <begin position="594"/>
        <end position="605"/>
    </location>
</feature>
<evidence type="ECO:0000256" key="9">
    <source>
        <dbReference type="ARBA" id="ARBA00022895"/>
    </source>
</evidence>
<keyword evidence="12" id="KW-0804">Transcription</keyword>
<dbReference type="Pfam" id="PF00400">
    <property type="entry name" value="WD40"/>
    <property type="match status" value="4"/>
</dbReference>
<dbReference type="PROSITE" id="PS51450">
    <property type="entry name" value="LRR"/>
    <property type="match status" value="1"/>
</dbReference>
<dbReference type="CDD" id="cd00200">
    <property type="entry name" value="WD40"/>
    <property type="match status" value="1"/>
</dbReference>
<dbReference type="PROSITE" id="PS50082">
    <property type="entry name" value="WD_REPEATS_2"/>
    <property type="match status" value="4"/>
</dbReference>
<dbReference type="PANTHER" id="PTHR13455:SF7">
    <property type="entry name" value="SIMJANG, ISOFORM E"/>
    <property type="match status" value="1"/>
</dbReference>
<dbReference type="AlphaFoldDB" id="A0AAE1QQF4"/>
<keyword evidence="11 18" id="KW-0175">Coiled coil</keyword>
<keyword evidence="9" id="KW-0779">Telomere</keyword>
<dbReference type="PROSITE" id="PS50294">
    <property type="entry name" value="WD_REPEATS_REGION"/>
    <property type="match status" value="3"/>
</dbReference>
<feature type="region of interest" description="Disordered" evidence="19">
    <location>
        <begin position="111"/>
        <end position="130"/>
    </location>
</feature>
<dbReference type="GO" id="GO:0016581">
    <property type="term" value="C:NuRD complex"/>
    <property type="evidence" value="ECO:0007669"/>
    <property type="project" value="TreeGrafter"/>
</dbReference>
<dbReference type="InterPro" id="IPR036322">
    <property type="entry name" value="WD40_repeat_dom_sf"/>
</dbReference>
<feature type="repeat" description="WD" evidence="17">
    <location>
        <begin position="920"/>
        <end position="952"/>
    </location>
</feature>
<keyword evidence="8" id="KW-0995">Kinetochore</keyword>
<dbReference type="Proteomes" id="UP001291623">
    <property type="component" value="Unassembled WGS sequence"/>
</dbReference>
<organism evidence="21 22">
    <name type="scientific">Anisodus tanguticus</name>
    <dbReference type="NCBI Taxonomy" id="243964"/>
    <lineage>
        <taxon>Eukaryota</taxon>
        <taxon>Viridiplantae</taxon>
        <taxon>Streptophyta</taxon>
        <taxon>Embryophyta</taxon>
        <taxon>Tracheophyta</taxon>
        <taxon>Spermatophyta</taxon>
        <taxon>Magnoliopsida</taxon>
        <taxon>eudicotyledons</taxon>
        <taxon>Gunneridae</taxon>
        <taxon>Pentapetalae</taxon>
        <taxon>asterids</taxon>
        <taxon>lamiids</taxon>
        <taxon>Solanales</taxon>
        <taxon>Solanaceae</taxon>
        <taxon>Solanoideae</taxon>
        <taxon>Hyoscyameae</taxon>
        <taxon>Anisodus</taxon>
    </lineage>
</organism>
<dbReference type="InterPro" id="IPR032346">
    <property type="entry name" value="P66_CC"/>
</dbReference>
<dbReference type="FunFam" id="2.130.10.10:FF:000243">
    <property type="entry name" value="Transcription initiation factor TFIID subunit 5"/>
    <property type="match status" value="1"/>
</dbReference>
<evidence type="ECO:0000259" key="20">
    <source>
        <dbReference type="Pfam" id="PF16563"/>
    </source>
</evidence>
<feature type="region of interest" description="Disordered" evidence="19">
    <location>
        <begin position="305"/>
        <end position="338"/>
    </location>
</feature>
<dbReference type="GO" id="GO:0000122">
    <property type="term" value="P:negative regulation of transcription by RNA polymerase II"/>
    <property type="evidence" value="ECO:0007669"/>
    <property type="project" value="InterPro"/>
</dbReference>
<dbReference type="PANTHER" id="PTHR13455">
    <property type="entry name" value="TRANSCRIPTIONAL REPRESSOR P66-RELATED"/>
    <property type="match status" value="1"/>
</dbReference>